<dbReference type="InterPro" id="IPR036390">
    <property type="entry name" value="WH_DNA-bd_sf"/>
</dbReference>
<dbReference type="PANTHER" id="PTHR33164">
    <property type="entry name" value="TRANSCRIPTIONAL REGULATOR, MARR FAMILY"/>
    <property type="match status" value="1"/>
</dbReference>
<dbReference type="PANTHER" id="PTHR33164:SF43">
    <property type="entry name" value="HTH-TYPE TRANSCRIPTIONAL REPRESSOR YETL"/>
    <property type="match status" value="1"/>
</dbReference>
<dbReference type="Pfam" id="PF12802">
    <property type="entry name" value="MarR_2"/>
    <property type="match status" value="1"/>
</dbReference>
<feature type="domain" description="HTH marR-type" evidence="1">
    <location>
        <begin position="57"/>
        <end position="157"/>
    </location>
</feature>
<evidence type="ECO:0000259" key="1">
    <source>
        <dbReference type="SMART" id="SM00347"/>
    </source>
</evidence>
<dbReference type="SMART" id="SM00347">
    <property type="entry name" value="HTH_MARR"/>
    <property type="match status" value="1"/>
</dbReference>
<protein>
    <submittedName>
        <fullName evidence="2">MarR family transcriptional regulator</fullName>
    </submittedName>
</protein>
<gene>
    <name evidence="2" type="ORF">LMS43_05260</name>
</gene>
<comment type="caution">
    <text evidence="2">The sequence shown here is derived from an EMBL/GenBank/DDBJ whole genome shotgun (WGS) entry which is preliminary data.</text>
</comment>
<dbReference type="InterPro" id="IPR036388">
    <property type="entry name" value="WH-like_DNA-bd_sf"/>
</dbReference>
<reference evidence="2" key="1">
    <citation type="submission" date="2021-11" db="EMBL/GenBank/DDBJ databases">
        <title>Draft genome sequence of Alcaligenes endophyticus type strain CCUG 75668T.</title>
        <authorList>
            <person name="Salva-Serra F."/>
            <person name="Duran R.E."/>
            <person name="Seeger M."/>
            <person name="Moore E.R.B."/>
            <person name="Jaen-Luchoro D."/>
        </authorList>
    </citation>
    <scope>NUCLEOTIDE SEQUENCE</scope>
    <source>
        <strain evidence="2">CCUG 75668</strain>
    </source>
</reference>
<evidence type="ECO:0000313" key="3">
    <source>
        <dbReference type="Proteomes" id="UP001168613"/>
    </source>
</evidence>
<accession>A0ABT8EHD0</accession>
<dbReference type="SUPFAM" id="SSF46785">
    <property type="entry name" value="Winged helix' DNA-binding domain"/>
    <property type="match status" value="1"/>
</dbReference>
<dbReference type="Gene3D" id="1.10.10.10">
    <property type="entry name" value="Winged helix-like DNA-binding domain superfamily/Winged helix DNA-binding domain"/>
    <property type="match status" value="1"/>
</dbReference>
<keyword evidence="3" id="KW-1185">Reference proteome</keyword>
<sequence>MMNPVMLPVHAAPLIGRPSSAPKTLPARDMFSEHVLNDLNHMLTRQYTVYAEAMKAAIAAEVGIPLNDYKALEYIMEFDALPTGQLAQLLDLSASGVSALIKRLTEAGYIKKGRHPLDKRITALYPVESTCAPLMRRKEQALELNLREVARHNPNQLMAVYDFLLNNANNMRYSTNRWLDLNSLVSRY</sequence>
<evidence type="ECO:0000313" key="2">
    <source>
        <dbReference type="EMBL" id="MDN4120689.1"/>
    </source>
</evidence>
<dbReference type="InterPro" id="IPR039422">
    <property type="entry name" value="MarR/SlyA-like"/>
</dbReference>
<dbReference type="Proteomes" id="UP001168613">
    <property type="component" value="Unassembled WGS sequence"/>
</dbReference>
<dbReference type="InterPro" id="IPR000835">
    <property type="entry name" value="HTH_MarR-typ"/>
</dbReference>
<dbReference type="EMBL" id="JAJHNU010000001">
    <property type="protein sequence ID" value="MDN4120689.1"/>
    <property type="molecule type" value="Genomic_DNA"/>
</dbReference>
<name>A0ABT8EHD0_9BURK</name>
<dbReference type="RefSeq" id="WP_266122011.1">
    <property type="nucleotide sequence ID" value="NZ_JAJHNU010000001.1"/>
</dbReference>
<proteinExistence type="predicted"/>
<organism evidence="2 3">
    <name type="scientific">Alcaligenes endophyticus</name>
    <dbReference type="NCBI Taxonomy" id="1929088"/>
    <lineage>
        <taxon>Bacteria</taxon>
        <taxon>Pseudomonadati</taxon>
        <taxon>Pseudomonadota</taxon>
        <taxon>Betaproteobacteria</taxon>
        <taxon>Burkholderiales</taxon>
        <taxon>Alcaligenaceae</taxon>
        <taxon>Alcaligenes</taxon>
    </lineage>
</organism>